<evidence type="ECO:0000256" key="6">
    <source>
        <dbReference type="ARBA" id="ARBA00023187"/>
    </source>
</evidence>
<dbReference type="SUPFAM" id="SSF50182">
    <property type="entry name" value="Sm-like ribonucleoproteins"/>
    <property type="match status" value="1"/>
</dbReference>
<dbReference type="InterPro" id="IPR047575">
    <property type="entry name" value="Sm"/>
</dbReference>
<gene>
    <name evidence="9" type="primary">LSM8</name>
    <name evidence="11" type="ORF">Cboi02_000100700</name>
</gene>
<sequence>MSSLKEFLYQKVKVITGDGRLFIGKLEGFDQSINLILSSTIERIFDPVDETLDIELGLYIIRGDSVVCVGSIDEELENEIDWSSVRGAKLKNTKNALV</sequence>
<dbReference type="Proteomes" id="UP001165120">
    <property type="component" value="Unassembled WGS sequence"/>
</dbReference>
<accession>A0A9W6WF21</accession>
<evidence type="ECO:0000259" key="10">
    <source>
        <dbReference type="PROSITE" id="PS52002"/>
    </source>
</evidence>
<dbReference type="GO" id="GO:0000398">
    <property type="term" value="P:mRNA splicing, via spliceosome"/>
    <property type="evidence" value="ECO:0007669"/>
    <property type="project" value="UniProtKB-UniRule"/>
</dbReference>
<keyword evidence="3 9" id="KW-0507">mRNA processing</keyword>
<keyword evidence="5 9" id="KW-0694">RNA-binding</keyword>
<dbReference type="CDD" id="cd01727">
    <property type="entry name" value="LSm8"/>
    <property type="match status" value="1"/>
</dbReference>
<name>A0A9W6WF21_CANBO</name>
<evidence type="ECO:0000256" key="7">
    <source>
        <dbReference type="ARBA" id="ARBA00023242"/>
    </source>
</evidence>
<comment type="function">
    <text evidence="9">Plays role in pre-mRNA splicing as component of the U4/U6-U5 tri-snRNP complex that is involved in spliceosome assembly, and as component of the precatalytic spliceosome (spliceosome B complex). The heptameric LSM2-8 complex binds specifically to the 3'-terminal U-tract of U6 snRNA.</text>
</comment>
<dbReference type="PANTHER" id="PTHR15588">
    <property type="entry name" value="LSM1"/>
    <property type="match status" value="1"/>
</dbReference>
<dbReference type="GO" id="GO:0005688">
    <property type="term" value="C:U6 snRNP"/>
    <property type="evidence" value="ECO:0007669"/>
    <property type="project" value="UniProtKB-UniRule"/>
</dbReference>
<proteinExistence type="inferred from homology"/>
<dbReference type="InterPro" id="IPR001163">
    <property type="entry name" value="Sm_dom_euk/arc"/>
</dbReference>
<evidence type="ECO:0000256" key="2">
    <source>
        <dbReference type="ARBA" id="ARBA00006850"/>
    </source>
</evidence>
<dbReference type="EMBL" id="BSXN01000211">
    <property type="protein sequence ID" value="GME67616.1"/>
    <property type="molecule type" value="Genomic_DNA"/>
</dbReference>
<keyword evidence="7 9" id="KW-0539">Nucleus</keyword>
<dbReference type="GO" id="GO:0046540">
    <property type="term" value="C:U4/U6 x U5 tri-snRNP complex"/>
    <property type="evidence" value="ECO:0007669"/>
    <property type="project" value="UniProtKB-UniRule"/>
</dbReference>
<evidence type="ECO:0000256" key="9">
    <source>
        <dbReference type="RuleBase" id="RU365048"/>
    </source>
</evidence>
<dbReference type="InterPro" id="IPR044642">
    <property type="entry name" value="PTHR15588"/>
</dbReference>
<keyword evidence="4 9" id="KW-0747">Spliceosome</keyword>
<comment type="caution">
    <text evidence="11">The sequence shown here is derived from an EMBL/GenBank/DDBJ whole genome shotgun (WGS) entry which is preliminary data.</text>
</comment>
<dbReference type="PANTHER" id="PTHR15588:SF9">
    <property type="entry name" value="U6 SNRNA-ASSOCIATED SM-LIKE PROTEIN LSM8"/>
    <property type="match status" value="1"/>
</dbReference>
<dbReference type="Pfam" id="PF01423">
    <property type="entry name" value="LSM"/>
    <property type="match status" value="1"/>
</dbReference>
<protein>
    <recommendedName>
        <fullName evidence="9">LSM2-LSM8 complex subunit LSM8</fullName>
    </recommendedName>
</protein>
<evidence type="ECO:0000256" key="4">
    <source>
        <dbReference type="ARBA" id="ARBA00022728"/>
    </source>
</evidence>
<evidence type="ECO:0000256" key="3">
    <source>
        <dbReference type="ARBA" id="ARBA00022664"/>
    </source>
</evidence>
<comment type="subcellular location">
    <subcellularLocation>
        <location evidence="1 9">Nucleus</location>
    </subcellularLocation>
</comment>
<dbReference type="GO" id="GO:0003729">
    <property type="term" value="F:mRNA binding"/>
    <property type="evidence" value="ECO:0007669"/>
    <property type="project" value="TreeGrafter"/>
</dbReference>
<evidence type="ECO:0000256" key="8">
    <source>
        <dbReference type="ARBA" id="ARBA00023274"/>
    </source>
</evidence>
<dbReference type="InterPro" id="IPR010920">
    <property type="entry name" value="LSM_dom_sf"/>
</dbReference>
<dbReference type="FunFam" id="2.30.30.100:FF:000027">
    <property type="entry name" value="U6 snRNA-associated Sm-like protein LSm8"/>
    <property type="match status" value="1"/>
</dbReference>
<reference evidence="11" key="1">
    <citation type="submission" date="2023-04" db="EMBL/GenBank/DDBJ databases">
        <title>Candida boidinii NBRC 10035.</title>
        <authorList>
            <person name="Ichikawa N."/>
            <person name="Sato H."/>
            <person name="Tonouchi N."/>
        </authorList>
    </citation>
    <scope>NUCLEOTIDE SEQUENCE</scope>
    <source>
        <strain evidence="11">NBRC 10035</strain>
    </source>
</reference>
<keyword evidence="8 9" id="KW-0687">Ribonucleoprotein</keyword>
<evidence type="ECO:0000313" key="12">
    <source>
        <dbReference type="Proteomes" id="UP001165120"/>
    </source>
</evidence>
<evidence type="ECO:0000313" key="11">
    <source>
        <dbReference type="EMBL" id="GME67616.1"/>
    </source>
</evidence>
<dbReference type="Gene3D" id="2.30.30.100">
    <property type="match status" value="1"/>
</dbReference>
<dbReference type="SMART" id="SM00651">
    <property type="entry name" value="Sm"/>
    <property type="match status" value="1"/>
</dbReference>
<keyword evidence="12" id="KW-1185">Reference proteome</keyword>
<comment type="similarity">
    <text evidence="2 9">Belongs to the snRNP Sm proteins family.</text>
</comment>
<keyword evidence="6 9" id="KW-0508">mRNA splicing</keyword>
<dbReference type="InterPro" id="IPR034103">
    <property type="entry name" value="Lsm8"/>
</dbReference>
<comment type="subunit">
    <text evidence="9">LSm subunits form a heteromer with a doughnut shape.</text>
</comment>
<feature type="domain" description="Sm" evidence="10">
    <location>
        <begin position="1"/>
        <end position="75"/>
    </location>
</feature>
<organism evidence="11 12">
    <name type="scientific">Candida boidinii</name>
    <name type="common">Yeast</name>
    <dbReference type="NCBI Taxonomy" id="5477"/>
    <lineage>
        <taxon>Eukaryota</taxon>
        <taxon>Fungi</taxon>
        <taxon>Dikarya</taxon>
        <taxon>Ascomycota</taxon>
        <taxon>Saccharomycotina</taxon>
        <taxon>Pichiomycetes</taxon>
        <taxon>Pichiales</taxon>
        <taxon>Pichiaceae</taxon>
        <taxon>Ogataea</taxon>
        <taxon>Ogataea/Candida clade</taxon>
    </lineage>
</organism>
<dbReference type="GO" id="GO:0071011">
    <property type="term" value="C:precatalytic spliceosome"/>
    <property type="evidence" value="ECO:0007669"/>
    <property type="project" value="TreeGrafter"/>
</dbReference>
<dbReference type="PROSITE" id="PS52002">
    <property type="entry name" value="SM"/>
    <property type="match status" value="1"/>
</dbReference>
<dbReference type="AlphaFoldDB" id="A0A9W6WF21"/>
<evidence type="ECO:0000256" key="1">
    <source>
        <dbReference type="ARBA" id="ARBA00004123"/>
    </source>
</evidence>
<evidence type="ECO:0000256" key="5">
    <source>
        <dbReference type="ARBA" id="ARBA00022884"/>
    </source>
</evidence>